<dbReference type="PROSITE" id="PS51257">
    <property type="entry name" value="PROKAR_LIPOPROTEIN"/>
    <property type="match status" value="1"/>
</dbReference>
<dbReference type="PROSITE" id="PS50059">
    <property type="entry name" value="FKBP_PPIASE"/>
    <property type="match status" value="1"/>
</dbReference>
<evidence type="ECO:0000256" key="3">
    <source>
        <dbReference type="ARBA" id="ARBA00023235"/>
    </source>
</evidence>
<reference evidence="9" key="2">
    <citation type="submission" date="2023-02" db="EMBL/GenBank/DDBJ databases">
        <authorList>
            <person name="Sun Q."/>
            <person name="Mori K."/>
        </authorList>
    </citation>
    <scope>NUCLEOTIDE SEQUENCE</scope>
    <source>
        <strain evidence="9">NBRC 112290</strain>
    </source>
</reference>
<reference evidence="9" key="1">
    <citation type="journal article" date="2014" name="Int. J. Syst. Evol. Microbiol.">
        <title>Complete genome sequence of Corynebacterium casei LMG S-19264T (=DSM 44701T), isolated from a smear-ripened cheese.</title>
        <authorList>
            <consortium name="US DOE Joint Genome Institute (JGI-PGF)"/>
            <person name="Walter F."/>
            <person name="Albersmeier A."/>
            <person name="Kalinowski J."/>
            <person name="Ruckert C."/>
        </authorList>
    </citation>
    <scope>NUCLEOTIDE SEQUENCE</scope>
    <source>
        <strain evidence="9">NBRC 112290</strain>
    </source>
</reference>
<dbReference type="InterPro" id="IPR046357">
    <property type="entry name" value="PPIase_dom_sf"/>
</dbReference>
<dbReference type="EMBL" id="BSUM01000001">
    <property type="protein sequence ID" value="GMA31493.1"/>
    <property type="molecule type" value="Genomic_DNA"/>
</dbReference>
<feature type="domain" description="PPIase FKBP-type" evidence="8">
    <location>
        <begin position="80"/>
        <end position="166"/>
    </location>
</feature>
<dbReference type="AlphaFoldDB" id="A0AA38CNS5"/>
<dbReference type="SUPFAM" id="SSF54534">
    <property type="entry name" value="FKBP-like"/>
    <property type="match status" value="1"/>
</dbReference>
<evidence type="ECO:0000256" key="6">
    <source>
        <dbReference type="SAM" id="MobiDB-lite"/>
    </source>
</evidence>
<dbReference type="RefSeq" id="WP_348525528.1">
    <property type="nucleotide sequence ID" value="NZ_BSUM01000001.1"/>
</dbReference>
<evidence type="ECO:0000256" key="5">
    <source>
        <dbReference type="RuleBase" id="RU003915"/>
    </source>
</evidence>
<feature type="signal peptide" evidence="7">
    <location>
        <begin position="1"/>
        <end position="21"/>
    </location>
</feature>
<feature type="chain" id="PRO_5041356654" description="Peptidyl-prolyl cis-trans isomerase" evidence="7">
    <location>
        <begin position="22"/>
        <end position="305"/>
    </location>
</feature>
<comment type="similarity">
    <text evidence="5">Belongs to the FKBP-type PPIase family.</text>
</comment>
<evidence type="ECO:0000256" key="4">
    <source>
        <dbReference type="PROSITE-ProRule" id="PRU00277"/>
    </source>
</evidence>
<evidence type="ECO:0000313" key="9">
    <source>
        <dbReference type="EMBL" id="GMA31493.1"/>
    </source>
</evidence>
<comment type="caution">
    <text evidence="9">The sequence shown here is derived from an EMBL/GenBank/DDBJ whole genome shotgun (WGS) entry which is preliminary data.</text>
</comment>
<dbReference type="Gene3D" id="3.10.50.40">
    <property type="match status" value="1"/>
</dbReference>
<evidence type="ECO:0000256" key="1">
    <source>
        <dbReference type="ARBA" id="ARBA00000971"/>
    </source>
</evidence>
<protein>
    <recommendedName>
        <fullName evidence="5">Peptidyl-prolyl cis-trans isomerase</fullName>
        <ecNumber evidence="5">5.2.1.8</ecNumber>
    </recommendedName>
</protein>
<proteinExistence type="inferred from homology"/>
<keyword evidence="2 4" id="KW-0697">Rotamase</keyword>
<dbReference type="InterPro" id="IPR044609">
    <property type="entry name" value="FKBP2/11"/>
</dbReference>
<name>A0AA38CNS5_9MICO</name>
<dbReference type="PANTHER" id="PTHR45779:SF7">
    <property type="entry name" value="PEPTIDYLPROLYL ISOMERASE"/>
    <property type="match status" value="1"/>
</dbReference>
<evidence type="ECO:0000256" key="7">
    <source>
        <dbReference type="SAM" id="SignalP"/>
    </source>
</evidence>
<keyword evidence="7" id="KW-0732">Signal</keyword>
<dbReference type="EC" id="5.2.1.8" evidence="5"/>
<organism evidence="9 10">
    <name type="scientific">Litorihabitans aurantiacus</name>
    <dbReference type="NCBI Taxonomy" id="1930061"/>
    <lineage>
        <taxon>Bacteria</taxon>
        <taxon>Bacillati</taxon>
        <taxon>Actinomycetota</taxon>
        <taxon>Actinomycetes</taxon>
        <taxon>Micrococcales</taxon>
        <taxon>Beutenbergiaceae</taxon>
        <taxon>Litorihabitans</taxon>
    </lineage>
</organism>
<dbReference type="Proteomes" id="UP001157161">
    <property type="component" value="Unassembled WGS sequence"/>
</dbReference>
<dbReference type="GO" id="GO:0003755">
    <property type="term" value="F:peptidyl-prolyl cis-trans isomerase activity"/>
    <property type="evidence" value="ECO:0007669"/>
    <property type="project" value="UniProtKB-UniRule"/>
</dbReference>
<evidence type="ECO:0000256" key="2">
    <source>
        <dbReference type="ARBA" id="ARBA00023110"/>
    </source>
</evidence>
<feature type="compositionally biased region" description="Gly residues" evidence="6">
    <location>
        <begin position="27"/>
        <end position="38"/>
    </location>
</feature>
<keyword evidence="3 4" id="KW-0413">Isomerase</keyword>
<feature type="region of interest" description="Disordered" evidence="6">
    <location>
        <begin position="27"/>
        <end position="62"/>
    </location>
</feature>
<keyword evidence="10" id="KW-1185">Reference proteome</keyword>
<evidence type="ECO:0000313" key="10">
    <source>
        <dbReference type="Proteomes" id="UP001157161"/>
    </source>
</evidence>
<gene>
    <name evidence="9" type="ORF">GCM10025875_14850</name>
</gene>
<dbReference type="PANTHER" id="PTHR45779">
    <property type="entry name" value="PEPTIDYLPROLYL ISOMERASE"/>
    <property type="match status" value="1"/>
</dbReference>
<dbReference type="Pfam" id="PF00254">
    <property type="entry name" value="FKBP_C"/>
    <property type="match status" value="1"/>
</dbReference>
<sequence>MRLRLPALTATALAAALLLGACGSDDGGGGGEASGGDSVGFTASGEFGEKPTLEFTSDEPSDELEVEVVSEGDGAEVAGTDTVEAHYLGQVFGTETVFDNSYDRGAPTSFPLTGVIPGWTQGLTGQKVGSRVLLSIPSELGYPNGQGEDIKAGDTIVFVVDIVDADAGPDPDGVGQADAEPTGAEVPVTVEGDLGAPITGVTVTEGATPPTEESTTVLATGTGEPLAAGDSVDLQYFLTTWDNAETETTWPPDGVGVQRVTLDEAAPPFNALIGTPAGSRVLIQVPGDEAMGAPALAVVLDIVAE</sequence>
<comment type="catalytic activity">
    <reaction evidence="1 4 5">
        <text>[protein]-peptidylproline (omega=180) = [protein]-peptidylproline (omega=0)</text>
        <dbReference type="Rhea" id="RHEA:16237"/>
        <dbReference type="Rhea" id="RHEA-COMP:10747"/>
        <dbReference type="Rhea" id="RHEA-COMP:10748"/>
        <dbReference type="ChEBI" id="CHEBI:83833"/>
        <dbReference type="ChEBI" id="CHEBI:83834"/>
        <dbReference type="EC" id="5.2.1.8"/>
    </reaction>
</comment>
<evidence type="ECO:0000259" key="8">
    <source>
        <dbReference type="PROSITE" id="PS50059"/>
    </source>
</evidence>
<accession>A0AA38CNS5</accession>
<dbReference type="InterPro" id="IPR001179">
    <property type="entry name" value="PPIase_FKBP_dom"/>
</dbReference>